<feature type="chain" id="PRO_5011782221" description="Aggregation factor core" evidence="1">
    <location>
        <begin position="23"/>
        <end position="170"/>
    </location>
</feature>
<dbReference type="EMBL" id="FNOI01000001">
    <property type="protein sequence ID" value="SDW15659.1"/>
    <property type="molecule type" value="Genomic_DNA"/>
</dbReference>
<proteinExistence type="predicted"/>
<organism evidence="2 3">
    <name type="scientific">Litoreibacter albidus</name>
    <dbReference type="NCBI Taxonomy" id="670155"/>
    <lineage>
        <taxon>Bacteria</taxon>
        <taxon>Pseudomonadati</taxon>
        <taxon>Pseudomonadota</taxon>
        <taxon>Alphaproteobacteria</taxon>
        <taxon>Rhodobacterales</taxon>
        <taxon>Roseobacteraceae</taxon>
        <taxon>Litoreibacter</taxon>
    </lineage>
</organism>
<evidence type="ECO:0008006" key="4">
    <source>
        <dbReference type="Google" id="ProtNLM"/>
    </source>
</evidence>
<dbReference type="AlphaFoldDB" id="A0A1H2RAE5"/>
<evidence type="ECO:0000256" key="1">
    <source>
        <dbReference type="SAM" id="SignalP"/>
    </source>
</evidence>
<dbReference type="Proteomes" id="UP000199441">
    <property type="component" value="Unassembled WGS sequence"/>
</dbReference>
<protein>
    <recommendedName>
        <fullName evidence="4">Aggregation factor core</fullName>
    </recommendedName>
</protein>
<keyword evidence="1" id="KW-0732">Signal</keyword>
<evidence type="ECO:0000313" key="3">
    <source>
        <dbReference type="Proteomes" id="UP000199441"/>
    </source>
</evidence>
<dbReference type="STRING" id="670155.SAMN04488001_0414"/>
<keyword evidence="3" id="KW-1185">Reference proteome</keyword>
<accession>A0A1H2RAE5</accession>
<feature type="signal peptide" evidence="1">
    <location>
        <begin position="1"/>
        <end position="22"/>
    </location>
</feature>
<dbReference type="RefSeq" id="WP_089943644.1">
    <property type="nucleotide sequence ID" value="NZ_FNOI01000001.1"/>
</dbReference>
<dbReference type="OrthoDB" id="6105464at2"/>
<gene>
    <name evidence="2" type="ORF">SAMN04488001_0414</name>
</gene>
<evidence type="ECO:0000313" key="2">
    <source>
        <dbReference type="EMBL" id="SDW15659.1"/>
    </source>
</evidence>
<name>A0A1H2RAE5_9RHOB</name>
<sequence length="170" mass="17814">MNTIGLTLSCFAFLLVAFPSFADLRVQFIEGAPKDRFIIENLGDCDLGAVDIVIDVSASEAGLIFDTTGASEGVGVFQPFEVTKGEQYLLEPPNISDADQRATLNVTGLGQGEAVAFTIDVDDTAGQRGITVSAGEISGTSVTLLKGNRSYSAVMDTDAQVVVETEPCSP</sequence>
<reference evidence="3" key="1">
    <citation type="submission" date="2016-10" db="EMBL/GenBank/DDBJ databases">
        <authorList>
            <person name="Varghese N."/>
            <person name="Submissions S."/>
        </authorList>
    </citation>
    <scope>NUCLEOTIDE SEQUENCE [LARGE SCALE GENOMIC DNA]</scope>
    <source>
        <strain evidence="3">DSM 26922</strain>
    </source>
</reference>